<comment type="caution">
    <text evidence="3">The sequence shown here is derived from an EMBL/GenBank/DDBJ whole genome shotgun (WGS) entry which is preliminary data.</text>
</comment>
<dbReference type="GO" id="GO:0005829">
    <property type="term" value="C:cytosol"/>
    <property type="evidence" value="ECO:0007669"/>
    <property type="project" value="TreeGrafter"/>
</dbReference>
<protein>
    <submittedName>
        <fullName evidence="3">SsrA-binding protein</fullName>
    </submittedName>
</protein>
<dbReference type="InterPro" id="IPR000037">
    <property type="entry name" value="SsrA-bd_prot"/>
</dbReference>
<dbReference type="Gene3D" id="2.40.280.10">
    <property type="match status" value="1"/>
</dbReference>
<organism evidence="3 4">
    <name type="scientific">Candidatus Staskawiczbacteria bacterium RIFCSPHIGHO2_02_FULL_34_9</name>
    <dbReference type="NCBI Taxonomy" id="1802206"/>
    <lineage>
        <taxon>Bacteria</taxon>
        <taxon>Candidatus Staskawicziibacteriota</taxon>
    </lineage>
</organism>
<keyword evidence="2" id="KW-0694">RNA-binding</keyword>
<dbReference type="Proteomes" id="UP000176421">
    <property type="component" value="Unassembled WGS sequence"/>
</dbReference>
<evidence type="ECO:0000313" key="3">
    <source>
        <dbReference type="EMBL" id="OGZ68129.1"/>
    </source>
</evidence>
<accession>A0A1G2I0C6</accession>
<dbReference type="PANTHER" id="PTHR30308:SF2">
    <property type="entry name" value="SSRA-BINDING PROTEIN"/>
    <property type="match status" value="1"/>
</dbReference>
<dbReference type="HAMAP" id="MF_00023">
    <property type="entry name" value="SmpB"/>
    <property type="match status" value="1"/>
</dbReference>
<dbReference type="GO" id="GO:0003723">
    <property type="term" value="F:RNA binding"/>
    <property type="evidence" value="ECO:0007669"/>
    <property type="project" value="UniProtKB-KW"/>
</dbReference>
<dbReference type="EMBL" id="MHOS01000025">
    <property type="protein sequence ID" value="OGZ68129.1"/>
    <property type="molecule type" value="Genomic_DNA"/>
</dbReference>
<proteinExistence type="inferred from homology"/>
<dbReference type="SUPFAM" id="SSF74982">
    <property type="entry name" value="Small protein B (SmpB)"/>
    <property type="match status" value="1"/>
</dbReference>
<feature type="non-terminal residue" evidence="3">
    <location>
        <position position="1"/>
    </location>
</feature>
<dbReference type="InterPro" id="IPR023620">
    <property type="entry name" value="SmpB"/>
</dbReference>
<evidence type="ECO:0000256" key="2">
    <source>
        <dbReference type="ARBA" id="ARBA00022884"/>
    </source>
</evidence>
<name>A0A1G2I0C6_9BACT</name>
<reference evidence="3 4" key="1">
    <citation type="journal article" date="2016" name="Nat. Commun.">
        <title>Thousands of microbial genomes shed light on interconnected biogeochemical processes in an aquifer system.</title>
        <authorList>
            <person name="Anantharaman K."/>
            <person name="Brown C.T."/>
            <person name="Hug L.A."/>
            <person name="Sharon I."/>
            <person name="Castelle C.J."/>
            <person name="Probst A.J."/>
            <person name="Thomas B.C."/>
            <person name="Singh A."/>
            <person name="Wilkins M.J."/>
            <person name="Karaoz U."/>
            <person name="Brodie E.L."/>
            <person name="Williams K.H."/>
            <person name="Hubbard S.S."/>
            <person name="Banfield J.F."/>
        </authorList>
    </citation>
    <scope>NUCLEOTIDE SEQUENCE [LARGE SCALE GENOMIC DNA]</scope>
</reference>
<evidence type="ECO:0000313" key="4">
    <source>
        <dbReference type="Proteomes" id="UP000176421"/>
    </source>
</evidence>
<dbReference type="GO" id="GO:0070930">
    <property type="term" value="P:trans-translation-dependent protein tagging"/>
    <property type="evidence" value="ECO:0007669"/>
    <property type="project" value="TreeGrafter"/>
</dbReference>
<evidence type="ECO:0000256" key="1">
    <source>
        <dbReference type="ARBA" id="ARBA00022490"/>
    </source>
</evidence>
<gene>
    <name evidence="3" type="ORF">A3D35_00945</name>
</gene>
<sequence>QEVKSIKVGHMNLSGSYVLFNQGEPFLIGSKVPAWQPKNAPTDYNQERSRKLLLNKKEIQYLFGKSQEKGFSLIPLKVYGKSGRIKLEFGLAKGKKKFDKKEKIKNKDIERDTRRELSRG</sequence>
<keyword evidence="1" id="KW-0963">Cytoplasm</keyword>
<dbReference type="Pfam" id="PF01668">
    <property type="entry name" value="SmpB"/>
    <property type="match status" value="1"/>
</dbReference>
<dbReference type="PANTHER" id="PTHR30308">
    <property type="entry name" value="TMRNA-BINDING COMPONENT OF TRANS-TRANSLATION TAGGING COMPLEX"/>
    <property type="match status" value="1"/>
</dbReference>
<dbReference type="STRING" id="1802206.A3D35_00945"/>
<dbReference type="AlphaFoldDB" id="A0A1G2I0C6"/>